<evidence type="ECO:0000313" key="3">
    <source>
        <dbReference type="Proteomes" id="UP000834106"/>
    </source>
</evidence>
<gene>
    <name evidence="2" type="ORF">FPE_LOCUS4625</name>
</gene>
<dbReference type="EMBL" id="OU503037">
    <property type="protein sequence ID" value="CAI9757195.1"/>
    <property type="molecule type" value="Genomic_DNA"/>
</dbReference>
<evidence type="ECO:0000256" key="1">
    <source>
        <dbReference type="SAM" id="MobiDB-lite"/>
    </source>
</evidence>
<feature type="region of interest" description="Disordered" evidence="1">
    <location>
        <begin position="77"/>
        <end position="102"/>
    </location>
</feature>
<sequence length="182" mass="19880">MDDGGGVAMGEWVSGVSSFESDYELKILGGANPIDIRQRKQWVYSMGLLLGLNPLIIWAISPVCAVVESGGGARNSFHRIGTRGGSSERDTSRRSGAHCSKRRSNIKSHNILILPEICYIVLHKYNLGFPPFDPNFLKLLRHEGSSGLDHSALRHSIGYLSSERLRAKEASATAPHLRQGAV</sequence>
<dbReference type="AlphaFoldDB" id="A0AAD2DMG2"/>
<accession>A0AAD2DMG2</accession>
<keyword evidence="3" id="KW-1185">Reference proteome</keyword>
<evidence type="ECO:0000313" key="2">
    <source>
        <dbReference type="EMBL" id="CAI9757195.1"/>
    </source>
</evidence>
<organism evidence="2 3">
    <name type="scientific">Fraxinus pennsylvanica</name>
    <dbReference type="NCBI Taxonomy" id="56036"/>
    <lineage>
        <taxon>Eukaryota</taxon>
        <taxon>Viridiplantae</taxon>
        <taxon>Streptophyta</taxon>
        <taxon>Embryophyta</taxon>
        <taxon>Tracheophyta</taxon>
        <taxon>Spermatophyta</taxon>
        <taxon>Magnoliopsida</taxon>
        <taxon>eudicotyledons</taxon>
        <taxon>Gunneridae</taxon>
        <taxon>Pentapetalae</taxon>
        <taxon>asterids</taxon>
        <taxon>lamiids</taxon>
        <taxon>Lamiales</taxon>
        <taxon>Oleaceae</taxon>
        <taxon>Oleeae</taxon>
        <taxon>Fraxinus</taxon>
    </lineage>
</organism>
<name>A0AAD2DMG2_9LAMI</name>
<reference evidence="2" key="1">
    <citation type="submission" date="2023-05" db="EMBL/GenBank/DDBJ databases">
        <authorList>
            <person name="Huff M."/>
        </authorList>
    </citation>
    <scope>NUCLEOTIDE SEQUENCE</scope>
</reference>
<protein>
    <submittedName>
        <fullName evidence="2">Uncharacterized protein</fullName>
    </submittedName>
</protein>
<dbReference type="Proteomes" id="UP000834106">
    <property type="component" value="Chromosome 2"/>
</dbReference>
<proteinExistence type="predicted"/>